<evidence type="ECO:0000256" key="4">
    <source>
        <dbReference type="ARBA" id="ARBA00004496"/>
    </source>
</evidence>
<evidence type="ECO:0000256" key="11">
    <source>
        <dbReference type="ARBA" id="ARBA00022801"/>
    </source>
</evidence>
<dbReference type="SUPFAM" id="SSF51445">
    <property type="entry name" value="(Trans)glycosidases"/>
    <property type="match status" value="1"/>
</dbReference>
<evidence type="ECO:0000313" key="22">
    <source>
        <dbReference type="Proteomes" id="UP000291343"/>
    </source>
</evidence>
<dbReference type="Proteomes" id="UP000291343">
    <property type="component" value="Unassembled WGS sequence"/>
</dbReference>
<dbReference type="InterPro" id="IPR017853">
    <property type="entry name" value="GH"/>
</dbReference>
<keyword evidence="12" id="KW-0320">Glycogen biosynthesis</keyword>
<accession>A0A482X9V6</accession>
<comment type="catalytic activity">
    <reaction evidence="2">
        <text>Hydrolysis of (1-&gt;6)-alpha-D-glucosidic branch linkages in glycogen phosphorylase limit dextrin.</text>
        <dbReference type="EC" id="3.2.1.33"/>
    </reaction>
</comment>
<comment type="similarity">
    <text evidence="15">Belongs to the glycogen debranching enzyme family.</text>
</comment>
<evidence type="ECO:0000256" key="5">
    <source>
        <dbReference type="ARBA" id="ARBA00012560"/>
    </source>
</evidence>
<dbReference type="GO" id="GO:0005980">
    <property type="term" value="P:glycogen catabolic process"/>
    <property type="evidence" value="ECO:0007669"/>
    <property type="project" value="InterPro"/>
</dbReference>
<keyword evidence="8" id="KW-0963">Cytoplasm</keyword>
<dbReference type="InterPro" id="IPR006421">
    <property type="entry name" value="Glycogen_debranch_met"/>
</dbReference>
<evidence type="ECO:0000259" key="19">
    <source>
        <dbReference type="Pfam" id="PF14701"/>
    </source>
</evidence>
<feature type="domain" description="Eukaryotic glycogen debranching enzyme N-terminal" evidence="18">
    <location>
        <begin position="54"/>
        <end position="136"/>
    </location>
</feature>
<keyword evidence="22" id="KW-1185">Reference proteome</keyword>
<name>A0A482X9V6_LAOST</name>
<gene>
    <name evidence="21" type="ORF">LSTR_LSTR001389</name>
</gene>
<proteinExistence type="inferred from homology"/>
<evidence type="ECO:0000256" key="16">
    <source>
        <dbReference type="ARBA" id="ARBA00031477"/>
    </source>
</evidence>
<dbReference type="FunCoup" id="A0A482X9V6">
    <property type="interactions" value="1040"/>
</dbReference>
<feature type="domain" description="Glycogen debranching enzyme central" evidence="20">
    <location>
        <begin position="710"/>
        <end position="960"/>
    </location>
</feature>
<dbReference type="OrthoDB" id="10248904at2759"/>
<organism evidence="21 22">
    <name type="scientific">Laodelphax striatellus</name>
    <name type="common">Small brown planthopper</name>
    <name type="synonym">Delphax striatella</name>
    <dbReference type="NCBI Taxonomy" id="195883"/>
    <lineage>
        <taxon>Eukaryota</taxon>
        <taxon>Metazoa</taxon>
        <taxon>Ecdysozoa</taxon>
        <taxon>Arthropoda</taxon>
        <taxon>Hexapoda</taxon>
        <taxon>Insecta</taxon>
        <taxon>Pterygota</taxon>
        <taxon>Neoptera</taxon>
        <taxon>Paraneoptera</taxon>
        <taxon>Hemiptera</taxon>
        <taxon>Auchenorrhyncha</taxon>
        <taxon>Fulgoroidea</taxon>
        <taxon>Delphacidae</taxon>
        <taxon>Criomorphinae</taxon>
        <taxon>Laodelphax</taxon>
    </lineage>
</organism>
<dbReference type="GO" id="GO:0004135">
    <property type="term" value="F:amylo-alpha-1,6-glucosidase activity"/>
    <property type="evidence" value="ECO:0007669"/>
    <property type="project" value="UniProtKB-EC"/>
</dbReference>
<feature type="domain" description="Glycogen debranching enzyme glucanotransferase" evidence="19">
    <location>
        <begin position="140"/>
        <end position="571"/>
    </location>
</feature>
<dbReference type="InterPro" id="IPR032792">
    <property type="entry name" value="AGL_glucanoTrfase"/>
</dbReference>
<dbReference type="EC" id="3.2.1.33" evidence="6"/>
<evidence type="ECO:0000256" key="2">
    <source>
        <dbReference type="ARBA" id="ARBA00000927"/>
    </source>
</evidence>
<keyword evidence="10" id="KW-0808">Transferase</keyword>
<comment type="caution">
    <text evidence="21">The sequence shown here is derived from an EMBL/GenBank/DDBJ whole genome shotgun (WGS) entry which is preliminary data.</text>
</comment>
<evidence type="ECO:0000256" key="3">
    <source>
        <dbReference type="ARBA" id="ARBA00003530"/>
    </source>
</evidence>
<dbReference type="InterPro" id="IPR032788">
    <property type="entry name" value="AGL_central"/>
</dbReference>
<dbReference type="Pfam" id="PF06202">
    <property type="entry name" value="GDE_C"/>
    <property type="match status" value="1"/>
</dbReference>
<evidence type="ECO:0000256" key="12">
    <source>
        <dbReference type="ARBA" id="ARBA00023056"/>
    </source>
</evidence>
<dbReference type="SUPFAM" id="SSF48208">
    <property type="entry name" value="Six-hairpin glycosidases"/>
    <property type="match status" value="1"/>
</dbReference>
<evidence type="ECO:0000313" key="21">
    <source>
        <dbReference type="EMBL" id="RZF42594.1"/>
    </source>
</evidence>
<dbReference type="Gene3D" id="1.50.10.10">
    <property type="match status" value="1"/>
</dbReference>
<dbReference type="Pfam" id="PF14702">
    <property type="entry name" value="hGDE_central"/>
    <property type="match status" value="1"/>
</dbReference>
<sequence>MGTGPSRPLIRSDSSCSVGSVKMCDGPIKTLILNDGEHNDGTLYRLKRGWSVDLRLGPSLFGRHVTVYTNAPADSAPFVRSQYKALAWQGSQSDDTARFCRIVLTAPGSFHYYFTYDGSDEKSGSGYILVDPELSAKGQNVPLDCVQCVTYLAKCLGPLSSWESKLKVARETGYNVVHFTPIQELGGSNSAYSLRSQLDLNPSFSEGGSKVGFDQVANFTEKMRNDWKMLSICDVVLNHTANETPWLVEHPDATYNLVNSPHLKPAYLLDVALHTFSLEVAKGVWELSGIPSDVNEECHLGSIRYALLGSVLGKYKIPELYLLHVDWHVAEFQRVARSRVPPQPEVSTPTPSALKLIPDPEFRRLKATVDMELALQTFNVYRSDCFDEDTRLRKCTEDFKRCLDQLNSEVYHEVQGHLVAAIDNCVAGIRYFRVQADGPRIPAVTDKEPLVPRYFTDYDNNPCEDVAYTPEGRFVMAHNGWVMNADPLHNFAGPDSNVYLRRELIAWGDSVKLRYGEKPEDSPFLWDHMKKYVEETARAFDGIRLDNCHSTPINVAEYLLDAARLVRPNLYVVAELFTNSDYMDNIFVNKLGITSLIREAMSAWDSHEEGRLVYRYGGVPVGAFCYRPERPLSASVAHALFMDMTHDNESPIDKRSVFDLLPSSALVAMACCATGSNAGYDQLVPHHIHVVKENRQYQAWGEEGLNLDNGIMAGKRALNNLHYWLGKNNYNQVFVDQVDTDIVCRTRHSEATRETVVLITYTAFKHPTAGASAVGKGVTVSGEVEYVIKEASLSHMSGDRFSKPKNFSKNDKFINGLSEYKLTLKEDFKTSECSLLQFVPVNDGGTRLVFTADFRPGCVVAVKISPRASVKEAVQKFTELPDLSTICEKMNLADLNRALYCCSREDAAYEVPGWGPFVYCGLQGIVSLLDGIAKNNDLGHPLCANLRAGHWLCEYLAGRLQQVPATKELGDMLRDLFLPLKDLPNFLVPSYFEKVVTHVYNSLMTHAHNSMSPFVKNGSSFVKMLAMGSVQCGGVVDSAPLPQLSASLSPPLPPKKVSTDGTAKQACVTLAAGLPHFSVEYMRNWGRDTFISLRGLLLLTGRYQEARYIILAFAGCLRHGLIPNLLDGGTNPRYNCRDAVWWWLYSIQCYVQSAPDGIALLRDKVNRLFPTDDAPHTYVDQDLIEVMQEALTVHFQGLCFRERNAGTKIDAHMQSRGFDNQIGIHPKTGFVFGGNEWNCGTWMDKMGSSEAAGNRGRPATPRDGSAVELVGLEKAAVRWLAQLHSDGHYPHAGVTRTNKDGTTTTWTFAEWDAKISANFEQNFWVPVKATAEDSKLVNRRGIYKDSFGATQGWADYQLRCNFPIAIVVAPELFNPNNAWQALQVAEQVLLGPLGMKTLDPHDWAYCGDYDNDNNSTDAKVAHGFNYHQGPEWVWPVGFLLRARLIMAERVGGDELLKKTMAQTSAILSRHFKHLQESDWRGLPELTNANGEFCKGSCPTQAWSMGCILEVLHQMSTQQTSAPQN</sequence>
<evidence type="ECO:0000256" key="8">
    <source>
        <dbReference type="ARBA" id="ARBA00022490"/>
    </source>
</evidence>
<evidence type="ECO:0000256" key="10">
    <source>
        <dbReference type="ARBA" id="ARBA00022679"/>
    </source>
</evidence>
<evidence type="ECO:0000256" key="7">
    <source>
        <dbReference type="ARBA" id="ARBA00020723"/>
    </source>
</evidence>
<evidence type="ECO:0000256" key="15">
    <source>
        <dbReference type="ARBA" id="ARBA00025780"/>
    </source>
</evidence>
<keyword evidence="13" id="KW-0511">Multifunctional enzyme</keyword>
<dbReference type="EC" id="2.4.1.25" evidence="5"/>
<dbReference type="FunFam" id="1.50.10.10:FF:000039">
    <property type="entry name" value="Glycogen debranching enzyme Gdb1, putative"/>
    <property type="match status" value="1"/>
</dbReference>
<evidence type="ECO:0000256" key="9">
    <source>
        <dbReference type="ARBA" id="ARBA00022676"/>
    </source>
</evidence>
<evidence type="ECO:0000256" key="13">
    <source>
        <dbReference type="ARBA" id="ARBA00023268"/>
    </source>
</evidence>
<dbReference type="GO" id="GO:0005737">
    <property type="term" value="C:cytoplasm"/>
    <property type="evidence" value="ECO:0007669"/>
    <property type="project" value="UniProtKB-SubCell"/>
</dbReference>
<dbReference type="FunFam" id="3.20.20.80:FF:000070">
    <property type="entry name" value="GDB1p Glycogen debranching enzyme"/>
    <property type="match status" value="1"/>
</dbReference>
<keyword evidence="9" id="KW-0328">Glycosyltransferase</keyword>
<comment type="function">
    <text evidence="3">Multifunctional enzyme acting as 1,4-alpha-D-glucan:1,4-alpha-D-glucan 4-alpha-D-glycosyltransferase and amylo-1,6-glucosidase in glycogen degradation.</text>
</comment>
<dbReference type="InterPro" id="IPR012341">
    <property type="entry name" value="6hp_glycosidase-like_sf"/>
</dbReference>
<keyword evidence="11" id="KW-0378">Hydrolase</keyword>
<dbReference type="SMR" id="A0A482X9V6"/>
<evidence type="ECO:0000259" key="18">
    <source>
        <dbReference type="Pfam" id="PF14699"/>
    </source>
</evidence>
<dbReference type="CDD" id="cd11327">
    <property type="entry name" value="AmyAc_Glg_debranch_2"/>
    <property type="match status" value="1"/>
</dbReference>
<comment type="subcellular location">
    <subcellularLocation>
        <location evidence="4">Cytoplasm</location>
    </subcellularLocation>
</comment>
<dbReference type="PANTHER" id="PTHR10569">
    <property type="entry name" value="GLYCOGEN DEBRANCHING ENZYME"/>
    <property type="match status" value="1"/>
</dbReference>
<protein>
    <recommendedName>
        <fullName evidence="7">Glycogen debranching enzyme</fullName>
        <ecNumber evidence="5">2.4.1.25</ecNumber>
        <ecNumber evidence="6">3.2.1.33</ecNumber>
    </recommendedName>
    <alternativeName>
        <fullName evidence="16">Glycogen debrancher</fullName>
    </alternativeName>
</protein>
<dbReference type="InterPro" id="IPR008928">
    <property type="entry name" value="6-hairpin_glycosidase_sf"/>
</dbReference>
<evidence type="ECO:0000256" key="6">
    <source>
        <dbReference type="ARBA" id="ARBA00012778"/>
    </source>
</evidence>
<dbReference type="NCBIfam" id="TIGR01531">
    <property type="entry name" value="glyc_debranch"/>
    <property type="match status" value="1"/>
</dbReference>
<dbReference type="EMBL" id="QKKF02014716">
    <property type="protein sequence ID" value="RZF42594.1"/>
    <property type="molecule type" value="Genomic_DNA"/>
</dbReference>
<feature type="domain" description="Glycogen debranching enzyme C-terminal" evidence="17">
    <location>
        <begin position="1064"/>
        <end position="1509"/>
    </location>
</feature>
<dbReference type="InterPro" id="IPR032790">
    <property type="entry name" value="GDE_C"/>
</dbReference>
<dbReference type="Pfam" id="PF14699">
    <property type="entry name" value="hGDE_N"/>
    <property type="match status" value="1"/>
</dbReference>
<dbReference type="InParanoid" id="A0A482X9V6"/>
<dbReference type="GO" id="GO:0005978">
    <property type="term" value="P:glycogen biosynthetic process"/>
    <property type="evidence" value="ECO:0007669"/>
    <property type="project" value="UniProtKB-KW"/>
</dbReference>
<dbReference type="Pfam" id="PF14701">
    <property type="entry name" value="hDGE_amylase"/>
    <property type="match status" value="1"/>
</dbReference>
<comment type="catalytic activity">
    <reaction evidence="1">
        <text>Transfers a segment of a (1-&gt;4)-alpha-D-glucan to a new position in an acceptor, which may be glucose or a (1-&gt;4)-alpha-D-glucan.</text>
        <dbReference type="EC" id="2.4.1.25"/>
    </reaction>
</comment>
<dbReference type="PANTHER" id="PTHR10569:SF2">
    <property type="entry name" value="GLYCOGEN DEBRANCHING ENZYME"/>
    <property type="match status" value="1"/>
</dbReference>
<evidence type="ECO:0000259" key="20">
    <source>
        <dbReference type="Pfam" id="PF14702"/>
    </source>
</evidence>
<dbReference type="InterPro" id="IPR029436">
    <property type="entry name" value="AGL_euk_N"/>
</dbReference>
<dbReference type="Gene3D" id="3.20.20.80">
    <property type="entry name" value="Glycosidases"/>
    <property type="match status" value="2"/>
</dbReference>
<reference evidence="21 22" key="1">
    <citation type="journal article" date="2017" name="Gigascience">
        <title>Genome sequence of the small brown planthopper, Laodelphax striatellus.</title>
        <authorList>
            <person name="Zhu J."/>
            <person name="Jiang F."/>
            <person name="Wang X."/>
            <person name="Yang P."/>
            <person name="Bao Y."/>
            <person name="Zhao W."/>
            <person name="Wang W."/>
            <person name="Lu H."/>
            <person name="Wang Q."/>
            <person name="Cui N."/>
            <person name="Li J."/>
            <person name="Chen X."/>
            <person name="Luo L."/>
            <person name="Yu J."/>
            <person name="Kang L."/>
            <person name="Cui F."/>
        </authorList>
    </citation>
    <scope>NUCLEOTIDE SEQUENCE [LARGE SCALE GENOMIC DNA]</scope>
    <source>
        <strain evidence="21">Lst14</strain>
    </source>
</reference>
<evidence type="ECO:0000256" key="1">
    <source>
        <dbReference type="ARBA" id="ARBA00000439"/>
    </source>
</evidence>
<keyword evidence="14" id="KW-0326">Glycosidase</keyword>
<dbReference type="STRING" id="195883.A0A482X9V6"/>
<evidence type="ECO:0000256" key="14">
    <source>
        <dbReference type="ARBA" id="ARBA00023295"/>
    </source>
</evidence>
<dbReference type="GO" id="GO:0004134">
    <property type="term" value="F:4-alpha-glucanotransferase activity"/>
    <property type="evidence" value="ECO:0007669"/>
    <property type="project" value="UniProtKB-EC"/>
</dbReference>
<evidence type="ECO:0000259" key="17">
    <source>
        <dbReference type="Pfam" id="PF06202"/>
    </source>
</evidence>
<dbReference type="FunFam" id="3.20.20.80:FF:000206">
    <property type="entry name" value="Amylo-alpha-1, 6-glucosidase, 4-alpha-glucanotransferase b"/>
    <property type="match status" value="1"/>
</dbReference>
<dbReference type="InterPro" id="IPR010401">
    <property type="entry name" value="AGL/Gdb1"/>
</dbReference>